<evidence type="ECO:0000256" key="3">
    <source>
        <dbReference type="ARBA" id="ARBA00022827"/>
    </source>
</evidence>
<dbReference type="PANTHER" id="PTHR43400">
    <property type="entry name" value="FUMARATE REDUCTASE"/>
    <property type="match status" value="1"/>
</dbReference>
<dbReference type="PANTHER" id="PTHR43400:SF10">
    <property type="entry name" value="3-OXOSTEROID 1-DEHYDROGENASE"/>
    <property type="match status" value="1"/>
</dbReference>
<dbReference type="SUPFAM" id="SSF51905">
    <property type="entry name" value="FAD/NAD(P)-binding domain"/>
    <property type="match status" value="1"/>
</dbReference>
<organism evidence="6 7">
    <name type="scientific">Corynebacterium guangdongense</name>
    <dbReference type="NCBI Taxonomy" id="1783348"/>
    <lineage>
        <taxon>Bacteria</taxon>
        <taxon>Bacillati</taxon>
        <taxon>Actinomycetota</taxon>
        <taxon>Actinomycetes</taxon>
        <taxon>Mycobacteriales</taxon>
        <taxon>Corynebacteriaceae</taxon>
        <taxon>Corynebacterium</taxon>
    </lineage>
</organism>
<proteinExistence type="predicted"/>
<dbReference type="InterPro" id="IPR050315">
    <property type="entry name" value="FAD-oxidoreductase_2"/>
</dbReference>
<evidence type="ECO:0000256" key="1">
    <source>
        <dbReference type="ARBA" id="ARBA00001974"/>
    </source>
</evidence>
<keyword evidence="7" id="KW-1185">Reference proteome</keyword>
<evidence type="ECO:0000259" key="5">
    <source>
        <dbReference type="Pfam" id="PF00890"/>
    </source>
</evidence>
<gene>
    <name evidence="6" type="ORF">J2S39_002362</name>
</gene>
<reference evidence="6" key="1">
    <citation type="submission" date="2023-07" db="EMBL/GenBank/DDBJ databases">
        <title>Sequencing the genomes of 1000 actinobacteria strains.</title>
        <authorList>
            <person name="Klenk H.-P."/>
        </authorList>
    </citation>
    <scope>NUCLEOTIDE SEQUENCE</scope>
    <source>
        <strain evidence="6">DSM 107476</strain>
    </source>
</reference>
<evidence type="ECO:0000256" key="2">
    <source>
        <dbReference type="ARBA" id="ARBA00022630"/>
    </source>
</evidence>
<dbReference type="Proteomes" id="UP001180840">
    <property type="component" value="Unassembled WGS sequence"/>
</dbReference>
<dbReference type="InterPro" id="IPR003953">
    <property type="entry name" value="FAD-dep_OxRdtase_2_FAD-bd"/>
</dbReference>
<evidence type="ECO:0000313" key="6">
    <source>
        <dbReference type="EMBL" id="MDR7330686.1"/>
    </source>
</evidence>
<dbReference type="RefSeq" id="WP_290196615.1">
    <property type="nucleotide sequence ID" value="NZ_CP047654.1"/>
</dbReference>
<dbReference type="SUPFAM" id="SSF56425">
    <property type="entry name" value="Succinate dehydrogenase/fumarate reductase flavoprotein, catalytic domain"/>
    <property type="match status" value="1"/>
</dbReference>
<comment type="caution">
    <text evidence="6">The sequence shown here is derived from an EMBL/GenBank/DDBJ whole genome shotgun (WGS) entry which is preliminary data.</text>
</comment>
<evidence type="ECO:0000313" key="7">
    <source>
        <dbReference type="Proteomes" id="UP001180840"/>
    </source>
</evidence>
<protein>
    <submittedName>
        <fullName evidence="6">Succinate dehydrogenase/fumarate reductase flavoprotein subunit</fullName>
    </submittedName>
</protein>
<dbReference type="EMBL" id="JAVDXZ010000001">
    <property type="protein sequence ID" value="MDR7330686.1"/>
    <property type="molecule type" value="Genomic_DNA"/>
</dbReference>
<accession>A0ABU2A0K4</accession>
<sequence>MSATTTDRTTERTCDVLVVGSGVAGMATALAAAHQGLDVIVAEQNSHFGGTAAISAGWAWVPGNPKGAAATGDTREEMETYLRALAPDTYNAQGVKDFLDTVPEAITFFEDNTEVNFVYPEKAPDYQMDLPGAKMGGRAILPDDADARMLGDRRHELQPYLSTYTVFGYMPQVGPDLNKVIMANRSLSAFLYVARKLTRTWADRALRGQPLKRTNGSALMTRMVRSALDAGVEVHTDTPVESLRYDENGNVVGAVLGGRHSGVVTARLGVVLAGGGFTGNTTLRSEHFPHDPNGDNHITPTIGHNGSSAEMALDAGGRINGDVFTPGSWAPITEFTQLRDGKQRLFPHLRQIGLPGMITVDRHGKRFGNEALSYHDFGRQLLEHDKDEKDTYAWIIADEACMHTYGIGYAKPWPIPRKYFLDTGFLVKAPTLKALAKKIGADPETLEATVERFNGFARSGEDLDFGRGSTAYNHFRGDPTHQPNPNLAALEKAPYYAAKIKMGDLGSFAGIDVDNRSAVVDADGAPISGLYAVGSAAVSVFGGGYPGYGSHIGPALVFGYRMGRDIRKLSTAAPAQKHTSTTVSQSV</sequence>
<feature type="domain" description="FAD-dependent oxidoreductase 2 FAD-binding" evidence="5">
    <location>
        <begin position="15"/>
        <end position="550"/>
    </location>
</feature>
<comment type="cofactor">
    <cofactor evidence="1">
        <name>FAD</name>
        <dbReference type="ChEBI" id="CHEBI:57692"/>
    </cofactor>
</comment>
<keyword evidence="2" id="KW-0285">Flavoprotein</keyword>
<keyword evidence="4" id="KW-0560">Oxidoreductase</keyword>
<dbReference type="Pfam" id="PF00890">
    <property type="entry name" value="FAD_binding_2"/>
    <property type="match status" value="1"/>
</dbReference>
<dbReference type="Gene3D" id="3.90.700.10">
    <property type="entry name" value="Succinate dehydrogenase/fumarate reductase flavoprotein, catalytic domain"/>
    <property type="match status" value="1"/>
</dbReference>
<evidence type="ECO:0000256" key="4">
    <source>
        <dbReference type="ARBA" id="ARBA00023002"/>
    </source>
</evidence>
<dbReference type="Gene3D" id="3.50.50.60">
    <property type="entry name" value="FAD/NAD(P)-binding domain"/>
    <property type="match status" value="2"/>
</dbReference>
<name>A0ABU2A0K4_9CORY</name>
<keyword evidence="3" id="KW-0274">FAD</keyword>
<dbReference type="InterPro" id="IPR036188">
    <property type="entry name" value="FAD/NAD-bd_sf"/>
</dbReference>
<dbReference type="InterPro" id="IPR027477">
    <property type="entry name" value="Succ_DH/fumarate_Rdtase_cat_sf"/>
</dbReference>